<dbReference type="Proteomes" id="UP000265566">
    <property type="component" value="Chromosome 6"/>
</dbReference>
<evidence type="ECO:0000313" key="1">
    <source>
        <dbReference type="EMBL" id="RHN50551.1"/>
    </source>
</evidence>
<name>A0A396HDC8_MEDTR</name>
<protein>
    <submittedName>
        <fullName evidence="1">Uncharacterized protein</fullName>
    </submittedName>
</protein>
<proteinExistence type="predicted"/>
<accession>A0A396HDC8</accession>
<organism evidence="1">
    <name type="scientific">Medicago truncatula</name>
    <name type="common">Barrel medic</name>
    <name type="synonym">Medicago tribuloides</name>
    <dbReference type="NCBI Taxonomy" id="3880"/>
    <lineage>
        <taxon>Eukaryota</taxon>
        <taxon>Viridiplantae</taxon>
        <taxon>Streptophyta</taxon>
        <taxon>Embryophyta</taxon>
        <taxon>Tracheophyta</taxon>
        <taxon>Spermatophyta</taxon>
        <taxon>Magnoliopsida</taxon>
        <taxon>eudicotyledons</taxon>
        <taxon>Gunneridae</taxon>
        <taxon>Pentapetalae</taxon>
        <taxon>rosids</taxon>
        <taxon>fabids</taxon>
        <taxon>Fabales</taxon>
        <taxon>Fabaceae</taxon>
        <taxon>Papilionoideae</taxon>
        <taxon>50 kb inversion clade</taxon>
        <taxon>NPAAA clade</taxon>
        <taxon>Hologalegina</taxon>
        <taxon>IRL clade</taxon>
        <taxon>Trifolieae</taxon>
        <taxon>Medicago</taxon>
    </lineage>
</organism>
<reference evidence="1" key="1">
    <citation type="journal article" date="2018" name="Nat. Plants">
        <title>Whole-genome landscape of Medicago truncatula symbiotic genes.</title>
        <authorList>
            <person name="Pecrix Y."/>
            <person name="Gamas P."/>
            <person name="Carrere S."/>
        </authorList>
    </citation>
    <scope>NUCLEOTIDE SEQUENCE</scope>
    <source>
        <tissue evidence="1">Leaves</tissue>
    </source>
</reference>
<gene>
    <name evidence="1" type="ORF">MtrunA17_Chr6g0458681</name>
</gene>
<dbReference type="Gramene" id="rna34850">
    <property type="protein sequence ID" value="RHN50551.1"/>
    <property type="gene ID" value="gene34850"/>
</dbReference>
<comment type="caution">
    <text evidence="1">The sequence shown here is derived from an EMBL/GenBank/DDBJ whole genome shotgun (WGS) entry which is preliminary data.</text>
</comment>
<dbReference type="AlphaFoldDB" id="A0A396HDC8"/>
<dbReference type="EMBL" id="PSQE01000006">
    <property type="protein sequence ID" value="RHN50551.1"/>
    <property type="molecule type" value="Genomic_DNA"/>
</dbReference>
<sequence length="52" mass="6096">MHKEIEKVYETSQMHFPNDNRSVMPEITNLAAFPSFFFPYDTKVTTLRACLV</sequence>